<keyword evidence="10" id="KW-1185">Reference proteome</keyword>
<feature type="transmembrane region" description="Helical" evidence="7">
    <location>
        <begin position="175"/>
        <end position="201"/>
    </location>
</feature>
<proteinExistence type="inferred from homology"/>
<keyword evidence="4 7" id="KW-0812">Transmembrane</keyword>
<evidence type="ECO:0000256" key="5">
    <source>
        <dbReference type="ARBA" id="ARBA00022989"/>
    </source>
</evidence>
<keyword evidence="2 7" id="KW-0813">Transport</keyword>
<feature type="transmembrane region" description="Helical" evidence="7">
    <location>
        <begin position="94"/>
        <end position="119"/>
    </location>
</feature>
<dbReference type="STRING" id="1121302.SAMN02745163_01737"/>
<keyword evidence="5 7" id="KW-1133">Transmembrane helix</keyword>
<dbReference type="CDD" id="cd06261">
    <property type="entry name" value="TM_PBP2"/>
    <property type="match status" value="1"/>
</dbReference>
<evidence type="ECO:0000256" key="3">
    <source>
        <dbReference type="ARBA" id="ARBA00022475"/>
    </source>
</evidence>
<organism evidence="9 10">
    <name type="scientific">Clostridium cavendishii DSM 21758</name>
    <dbReference type="NCBI Taxonomy" id="1121302"/>
    <lineage>
        <taxon>Bacteria</taxon>
        <taxon>Bacillati</taxon>
        <taxon>Bacillota</taxon>
        <taxon>Clostridia</taxon>
        <taxon>Eubacteriales</taxon>
        <taxon>Clostridiaceae</taxon>
        <taxon>Clostridium</taxon>
    </lineage>
</organism>
<evidence type="ECO:0000256" key="7">
    <source>
        <dbReference type="RuleBase" id="RU363032"/>
    </source>
</evidence>
<feature type="transmembrane region" description="Helical" evidence="7">
    <location>
        <begin position="125"/>
        <end position="147"/>
    </location>
</feature>
<feature type="transmembrane region" description="Helical" evidence="7">
    <location>
        <begin position="66"/>
        <end position="87"/>
    </location>
</feature>
<gene>
    <name evidence="9" type="ORF">SAMN02745163_01737</name>
</gene>
<dbReference type="OrthoDB" id="9804353at2"/>
<evidence type="ECO:0000256" key="6">
    <source>
        <dbReference type="ARBA" id="ARBA00023136"/>
    </source>
</evidence>
<dbReference type="PANTHER" id="PTHR30151:SF20">
    <property type="entry name" value="ABC TRANSPORTER PERMEASE PROTEIN HI_0355-RELATED"/>
    <property type="match status" value="1"/>
</dbReference>
<keyword evidence="6 7" id="KW-0472">Membrane</keyword>
<comment type="similarity">
    <text evidence="7">Belongs to the binding-protein-dependent transport system permease family.</text>
</comment>
<evidence type="ECO:0000256" key="2">
    <source>
        <dbReference type="ARBA" id="ARBA00022448"/>
    </source>
</evidence>
<feature type="domain" description="ABC transmembrane type-1" evidence="8">
    <location>
        <begin position="59"/>
        <end position="240"/>
    </location>
</feature>
<dbReference type="SUPFAM" id="SSF161098">
    <property type="entry name" value="MetI-like"/>
    <property type="match status" value="1"/>
</dbReference>
<evidence type="ECO:0000259" key="8">
    <source>
        <dbReference type="PROSITE" id="PS50928"/>
    </source>
</evidence>
<name>A0A1M6I934_9CLOT</name>
<dbReference type="EMBL" id="FQZB01000007">
    <property type="protein sequence ID" value="SHJ31019.1"/>
    <property type="molecule type" value="Genomic_DNA"/>
</dbReference>
<keyword evidence="3" id="KW-1003">Cell membrane</keyword>
<dbReference type="RefSeq" id="WP_072986271.1">
    <property type="nucleotide sequence ID" value="NZ_FQZB01000007.1"/>
</dbReference>
<feature type="transmembrane region" description="Helical" evidence="7">
    <location>
        <begin position="12"/>
        <end position="30"/>
    </location>
</feature>
<dbReference type="InterPro" id="IPR035906">
    <property type="entry name" value="MetI-like_sf"/>
</dbReference>
<dbReference type="GO" id="GO:0055085">
    <property type="term" value="P:transmembrane transport"/>
    <property type="evidence" value="ECO:0007669"/>
    <property type="project" value="InterPro"/>
</dbReference>
<sequence length="256" mass="28663">MKKLRNIGSRIAPIIFFVLLIILWELIVHINGVKAYILPSPSVIMKALIKDSGLLLEHSKITMYEAFLGFLIAILLSLALSIIMDAFTLIKKCLYPLIIVSQTVPIIALAPLFIIWFGFGIMPKVIVVVMVCFFPMVISLVDGMASVDEEYINHFRLMGANKIQIFFNLKLPYGLINFFSGMRIAATYSIMGAIIGEWLGGEKGLGIYMVRAKSAYALDKVFAAIIIVVVLSIICVNFIKFIEKIATPWKKINNKR</sequence>
<dbReference type="Gene3D" id="1.10.3720.10">
    <property type="entry name" value="MetI-like"/>
    <property type="match status" value="1"/>
</dbReference>
<evidence type="ECO:0000256" key="1">
    <source>
        <dbReference type="ARBA" id="ARBA00004651"/>
    </source>
</evidence>
<comment type="subcellular location">
    <subcellularLocation>
        <location evidence="1 7">Cell membrane</location>
        <topology evidence="1 7">Multi-pass membrane protein</topology>
    </subcellularLocation>
</comment>
<dbReference type="AlphaFoldDB" id="A0A1M6I934"/>
<accession>A0A1M6I934</accession>
<dbReference type="PANTHER" id="PTHR30151">
    <property type="entry name" value="ALKANE SULFONATE ABC TRANSPORTER-RELATED, MEMBRANE SUBUNIT"/>
    <property type="match status" value="1"/>
</dbReference>
<dbReference type="Proteomes" id="UP000184310">
    <property type="component" value="Unassembled WGS sequence"/>
</dbReference>
<evidence type="ECO:0000313" key="9">
    <source>
        <dbReference type="EMBL" id="SHJ31019.1"/>
    </source>
</evidence>
<reference evidence="9 10" key="1">
    <citation type="submission" date="2016-11" db="EMBL/GenBank/DDBJ databases">
        <authorList>
            <person name="Jaros S."/>
            <person name="Januszkiewicz K."/>
            <person name="Wedrychowicz H."/>
        </authorList>
    </citation>
    <scope>NUCLEOTIDE SEQUENCE [LARGE SCALE GENOMIC DNA]</scope>
    <source>
        <strain evidence="9 10">DSM 21758</strain>
    </source>
</reference>
<evidence type="ECO:0000256" key="4">
    <source>
        <dbReference type="ARBA" id="ARBA00022692"/>
    </source>
</evidence>
<dbReference type="GO" id="GO:0005886">
    <property type="term" value="C:plasma membrane"/>
    <property type="evidence" value="ECO:0007669"/>
    <property type="project" value="UniProtKB-SubCell"/>
</dbReference>
<evidence type="ECO:0000313" key="10">
    <source>
        <dbReference type="Proteomes" id="UP000184310"/>
    </source>
</evidence>
<feature type="transmembrane region" description="Helical" evidence="7">
    <location>
        <begin position="221"/>
        <end position="242"/>
    </location>
</feature>
<dbReference type="InterPro" id="IPR000515">
    <property type="entry name" value="MetI-like"/>
</dbReference>
<protein>
    <submittedName>
        <fullName evidence="9">ABC-type nitrate/sulfonate/bicarbonate transport system, permease component</fullName>
    </submittedName>
</protein>
<dbReference type="PROSITE" id="PS50928">
    <property type="entry name" value="ABC_TM1"/>
    <property type="match status" value="1"/>
</dbReference>
<dbReference type="Pfam" id="PF00528">
    <property type="entry name" value="BPD_transp_1"/>
    <property type="match status" value="1"/>
</dbReference>